<evidence type="ECO:0000256" key="1">
    <source>
        <dbReference type="SAM" id="Coils"/>
    </source>
</evidence>
<organism evidence="3 4">
    <name type="scientific">Tectimicrobiota bacterium</name>
    <dbReference type="NCBI Taxonomy" id="2528274"/>
    <lineage>
        <taxon>Bacteria</taxon>
        <taxon>Pseudomonadati</taxon>
        <taxon>Nitrospinota/Tectimicrobiota group</taxon>
        <taxon>Candidatus Tectimicrobiota</taxon>
    </lineage>
</organism>
<protein>
    <recommendedName>
        <fullName evidence="5">Fimbrial protein</fullName>
    </recommendedName>
</protein>
<keyword evidence="2" id="KW-0472">Membrane</keyword>
<dbReference type="GO" id="GO:0043107">
    <property type="term" value="P:type IV pilus-dependent motility"/>
    <property type="evidence" value="ECO:0007669"/>
    <property type="project" value="TreeGrafter"/>
</dbReference>
<dbReference type="Proteomes" id="UP000712673">
    <property type="component" value="Unassembled WGS sequence"/>
</dbReference>
<keyword evidence="2" id="KW-1133">Transmembrane helix</keyword>
<dbReference type="GO" id="GO:0043683">
    <property type="term" value="P:type IV pilus assembly"/>
    <property type="evidence" value="ECO:0007669"/>
    <property type="project" value="TreeGrafter"/>
</dbReference>
<dbReference type="Pfam" id="PF05137">
    <property type="entry name" value="PilN"/>
    <property type="match status" value="1"/>
</dbReference>
<evidence type="ECO:0000313" key="3">
    <source>
        <dbReference type="EMBL" id="MBM3224816.1"/>
    </source>
</evidence>
<feature type="transmembrane region" description="Helical" evidence="2">
    <location>
        <begin position="21"/>
        <end position="41"/>
    </location>
</feature>
<dbReference type="EMBL" id="VGLS01000412">
    <property type="protein sequence ID" value="MBM3224816.1"/>
    <property type="molecule type" value="Genomic_DNA"/>
</dbReference>
<comment type="caution">
    <text evidence="3">The sequence shown here is derived from an EMBL/GenBank/DDBJ whole genome shotgun (WGS) entry which is preliminary data.</text>
</comment>
<keyword evidence="2" id="KW-0812">Transmembrane</keyword>
<keyword evidence="1" id="KW-0175">Coiled coil</keyword>
<dbReference type="AlphaFoldDB" id="A0A937W473"/>
<reference evidence="3" key="1">
    <citation type="submission" date="2019-03" db="EMBL/GenBank/DDBJ databases">
        <title>Lake Tanganyika Metagenome-Assembled Genomes (MAGs).</title>
        <authorList>
            <person name="Tran P."/>
        </authorList>
    </citation>
    <scope>NUCLEOTIDE SEQUENCE</scope>
    <source>
        <strain evidence="3">K_DeepCast_65m_m2_066</strain>
    </source>
</reference>
<proteinExistence type="predicted"/>
<sequence length="182" mass="20294">MIRINLLPAREARRRVELRHQLQLAVVVLFAALGGGAWGYMAQQNELAARQQELAGIEEEIKRLEAVIKEVQKFETQKSVMEKKVSAIEDIKLKQRRPARVLDEISRNLPDQMWLTSIKDAGGGLQIVGKSFDNVGIAAFMENLERSPAFGSVELIESKSELLQGRQVVTFTVVARLGSPGE</sequence>
<dbReference type="PANTHER" id="PTHR40278">
    <property type="entry name" value="DNA UTILIZATION PROTEIN HOFN"/>
    <property type="match status" value="1"/>
</dbReference>
<feature type="coiled-coil region" evidence="1">
    <location>
        <begin position="40"/>
        <end position="84"/>
    </location>
</feature>
<accession>A0A937W473</accession>
<evidence type="ECO:0008006" key="5">
    <source>
        <dbReference type="Google" id="ProtNLM"/>
    </source>
</evidence>
<dbReference type="InterPro" id="IPR052534">
    <property type="entry name" value="Extracell_DNA_Util/SecSys_Comp"/>
</dbReference>
<dbReference type="InterPro" id="IPR007813">
    <property type="entry name" value="PilN"/>
</dbReference>
<gene>
    <name evidence="3" type="ORF">FJZ47_13565</name>
</gene>
<evidence type="ECO:0000256" key="2">
    <source>
        <dbReference type="SAM" id="Phobius"/>
    </source>
</evidence>
<dbReference type="PANTHER" id="PTHR40278:SF2">
    <property type="entry name" value="TYPE IV PILUS INNER MEMBRANE COMPONENT PILN"/>
    <property type="match status" value="1"/>
</dbReference>
<name>A0A937W473_UNCTE</name>
<evidence type="ECO:0000313" key="4">
    <source>
        <dbReference type="Proteomes" id="UP000712673"/>
    </source>
</evidence>